<dbReference type="InterPro" id="IPR020444">
    <property type="entry name" value="IL-24"/>
</dbReference>
<protein>
    <recommendedName>
        <fullName evidence="6">Interleukin family protein</fullName>
    </recommendedName>
</protein>
<dbReference type="Gene3D" id="1.20.1250.10">
    <property type="match status" value="1"/>
</dbReference>
<comment type="subcellular location">
    <subcellularLocation>
        <location evidence="1 6">Secreted</location>
    </subcellularLocation>
</comment>
<keyword evidence="7" id="KW-1185">Reference proteome</keyword>
<dbReference type="SMART" id="SM00188">
    <property type="entry name" value="IL10"/>
    <property type="match status" value="1"/>
</dbReference>
<evidence type="ECO:0000313" key="7">
    <source>
        <dbReference type="Proteomes" id="UP000694863"/>
    </source>
</evidence>
<evidence type="ECO:0000256" key="2">
    <source>
        <dbReference type="ARBA" id="ARBA00008813"/>
    </source>
</evidence>
<keyword evidence="5 6" id="KW-0732">Signal</keyword>
<dbReference type="InterPro" id="IPR009079">
    <property type="entry name" value="4_helix_cytokine-like_core"/>
</dbReference>
<evidence type="ECO:0000313" key="8">
    <source>
        <dbReference type="RefSeq" id="XP_004700181.2"/>
    </source>
</evidence>
<name>A0ABM0IHI1_ECHTE</name>
<evidence type="ECO:0000256" key="4">
    <source>
        <dbReference type="ARBA" id="ARBA00022525"/>
    </source>
</evidence>
<dbReference type="InterPro" id="IPR020443">
    <property type="entry name" value="IL-10/19/20/24/26"/>
</dbReference>
<dbReference type="PANTHER" id="PTHR48482:SF4">
    <property type="entry name" value="INTERLEUKIN-24"/>
    <property type="match status" value="1"/>
</dbReference>
<feature type="chain" id="PRO_5045000455" description="Interleukin family protein" evidence="6">
    <location>
        <begin position="29"/>
        <end position="183"/>
    </location>
</feature>
<comment type="similarity">
    <text evidence="2 6">Belongs to the IL-10 family.</text>
</comment>
<dbReference type="PANTHER" id="PTHR48482">
    <property type="entry name" value="INTERLEUKIN-19-RELATED"/>
    <property type="match status" value="1"/>
</dbReference>
<feature type="signal peptide" evidence="6">
    <location>
        <begin position="1"/>
        <end position="28"/>
    </location>
</feature>
<accession>A0ABM0IHI1</accession>
<sequence>MDPRIQMTIFPCLALFLLLWSQVPGVQGQEFQFGFCHVQGVKLQVLRKAFGTLRDTVQAQDNTTSVRLLRKEILQNISDAESCYFIRALLKFYLKAVFRNYYRQASELRLRRALSTLTNNFLALASALQPREEDKVFSLAESARRRFLQVQGAFQQLDVEAALIKAIGEVDILLTWMEKYYQR</sequence>
<proteinExistence type="inferred from homology"/>
<keyword evidence="3 6" id="KW-0202">Cytokine</keyword>
<dbReference type="Proteomes" id="UP000694863">
    <property type="component" value="Unplaced"/>
</dbReference>
<dbReference type="Pfam" id="PF00726">
    <property type="entry name" value="IL10"/>
    <property type="match status" value="1"/>
</dbReference>
<evidence type="ECO:0000256" key="5">
    <source>
        <dbReference type="ARBA" id="ARBA00022729"/>
    </source>
</evidence>
<dbReference type="PRINTS" id="PR01937">
    <property type="entry name" value="INTRLEUKIN24"/>
</dbReference>
<dbReference type="RefSeq" id="XP_004700181.2">
    <property type="nucleotide sequence ID" value="XM_004700124.2"/>
</dbReference>
<comment type="function">
    <text evidence="6">Immune regulatory cytokine.</text>
</comment>
<dbReference type="SUPFAM" id="SSF47266">
    <property type="entry name" value="4-helical cytokines"/>
    <property type="match status" value="1"/>
</dbReference>
<gene>
    <name evidence="8" type="primary">IL24</name>
</gene>
<evidence type="ECO:0000256" key="1">
    <source>
        <dbReference type="ARBA" id="ARBA00004613"/>
    </source>
</evidence>
<reference evidence="8" key="1">
    <citation type="submission" date="2025-08" db="UniProtKB">
        <authorList>
            <consortium name="RefSeq"/>
        </authorList>
    </citation>
    <scope>IDENTIFICATION</scope>
</reference>
<organism evidence="7 8">
    <name type="scientific">Echinops telfairi</name>
    <name type="common">Lesser hedgehog tenrec</name>
    <dbReference type="NCBI Taxonomy" id="9371"/>
    <lineage>
        <taxon>Eukaryota</taxon>
        <taxon>Metazoa</taxon>
        <taxon>Chordata</taxon>
        <taxon>Craniata</taxon>
        <taxon>Vertebrata</taxon>
        <taxon>Euteleostomi</taxon>
        <taxon>Mammalia</taxon>
        <taxon>Eutheria</taxon>
        <taxon>Afrotheria</taxon>
        <taxon>Tenrecidae</taxon>
        <taxon>Tenrecinae</taxon>
        <taxon>Echinops</taxon>
    </lineage>
</organism>
<evidence type="ECO:0000256" key="3">
    <source>
        <dbReference type="ARBA" id="ARBA00022514"/>
    </source>
</evidence>
<dbReference type="GeneID" id="101651333"/>
<keyword evidence="4 6" id="KW-0964">Secreted</keyword>
<evidence type="ECO:0000256" key="6">
    <source>
        <dbReference type="RuleBase" id="RU368043"/>
    </source>
</evidence>